<feature type="non-terminal residue" evidence="2">
    <location>
        <position position="117"/>
    </location>
</feature>
<reference evidence="2" key="1">
    <citation type="submission" date="2022-12" db="EMBL/GenBank/DDBJ databases">
        <title>Draft genome assemblies for two species of Escallonia (Escalloniales).</title>
        <authorList>
            <person name="Chanderbali A."/>
            <person name="Dervinis C."/>
            <person name="Anghel I."/>
            <person name="Soltis D."/>
            <person name="Soltis P."/>
            <person name="Zapata F."/>
        </authorList>
    </citation>
    <scope>NUCLEOTIDE SEQUENCE</scope>
    <source>
        <strain evidence="2">UCBG64.0493</strain>
        <tissue evidence="2">Leaf</tissue>
    </source>
</reference>
<comment type="caution">
    <text evidence="2">The sequence shown here is derived from an EMBL/GenBank/DDBJ whole genome shotgun (WGS) entry which is preliminary data.</text>
</comment>
<feature type="non-terminal residue" evidence="2">
    <location>
        <position position="1"/>
    </location>
</feature>
<accession>A0AA89B1H7</accession>
<organism evidence="2 3">
    <name type="scientific">Escallonia herrerae</name>
    <dbReference type="NCBI Taxonomy" id="1293975"/>
    <lineage>
        <taxon>Eukaryota</taxon>
        <taxon>Viridiplantae</taxon>
        <taxon>Streptophyta</taxon>
        <taxon>Embryophyta</taxon>
        <taxon>Tracheophyta</taxon>
        <taxon>Spermatophyta</taxon>
        <taxon>Magnoliopsida</taxon>
        <taxon>eudicotyledons</taxon>
        <taxon>Gunneridae</taxon>
        <taxon>Pentapetalae</taxon>
        <taxon>asterids</taxon>
        <taxon>campanulids</taxon>
        <taxon>Escalloniales</taxon>
        <taxon>Escalloniaceae</taxon>
        <taxon>Escallonia</taxon>
    </lineage>
</organism>
<evidence type="ECO:0000313" key="2">
    <source>
        <dbReference type="EMBL" id="KAK3025484.1"/>
    </source>
</evidence>
<keyword evidence="3" id="KW-1185">Reference proteome</keyword>
<evidence type="ECO:0000256" key="1">
    <source>
        <dbReference type="SAM" id="Phobius"/>
    </source>
</evidence>
<feature type="transmembrane region" description="Helical" evidence="1">
    <location>
        <begin position="42"/>
        <end position="62"/>
    </location>
</feature>
<protein>
    <submittedName>
        <fullName evidence="2">Uncharacterized protein</fullName>
    </submittedName>
</protein>
<keyword evidence="1" id="KW-0812">Transmembrane</keyword>
<proteinExistence type="predicted"/>
<dbReference type="EMBL" id="JAVXUP010000546">
    <property type="protein sequence ID" value="KAK3025484.1"/>
    <property type="molecule type" value="Genomic_DNA"/>
</dbReference>
<name>A0AA89B1H7_9ASTE</name>
<evidence type="ECO:0000313" key="3">
    <source>
        <dbReference type="Proteomes" id="UP001188597"/>
    </source>
</evidence>
<dbReference type="Proteomes" id="UP001188597">
    <property type="component" value="Unassembled WGS sequence"/>
</dbReference>
<keyword evidence="1" id="KW-1133">Transmembrane helix</keyword>
<sequence>CPHLLHRESSRSVYTIQAFSIPLKIFLKHPYMHEKEMCIPRLIVAAVALIGTLASGAAFLPAEEVEALNRSAIALGKTDWDFSVNPCSTDQNSTWVISEKENAVTCNCTFNNDSVCH</sequence>
<dbReference type="AlphaFoldDB" id="A0AA89B1H7"/>
<keyword evidence="1" id="KW-0472">Membrane</keyword>
<gene>
    <name evidence="2" type="ORF">RJ639_041565</name>
</gene>